<dbReference type="EMBL" id="CADCVX010000215">
    <property type="protein sequence ID" value="CAA9499015.1"/>
    <property type="molecule type" value="Genomic_DNA"/>
</dbReference>
<protein>
    <submittedName>
        <fullName evidence="2">Uncharacterized protein</fullName>
    </submittedName>
</protein>
<dbReference type="AlphaFoldDB" id="A0A6J4SNX0"/>
<proteinExistence type="predicted"/>
<feature type="compositionally biased region" description="Basic residues" evidence="1">
    <location>
        <begin position="7"/>
        <end position="16"/>
    </location>
</feature>
<feature type="region of interest" description="Disordered" evidence="1">
    <location>
        <begin position="1"/>
        <end position="48"/>
    </location>
</feature>
<organism evidence="2">
    <name type="scientific">uncultured Sphingomonadaceae bacterium</name>
    <dbReference type="NCBI Taxonomy" id="169976"/>
    <lineage>
        <taxon>Bacteria</taxon>
        <taxon>Pseudomonadati</taxon>
        <taxon>Pseudomonadota</taxon>
        <taxon>Alphaproteobacteria</taxon>
        <taxon>Sphingomonadales</taxon>
        <taxon>Sphingomonadaceae</taxon>
        <taxon>environmental samples</taxon>
    </lineage>
</organism>
<gene>
    <name evidence="2" type="ORF">AVDCRST_MAG91-945</name>
</gene>
<accession>A0A6J4SNX0</accession>
<feature type="non-terminal residue" evidence="2">
    <location>
        <position position="86"/>
    </location>
</feature>
<evidence type="ECO:0000313" key="2">
    <source>
        <dbReference type="EMBL" id="CAA9499015.1"/>
    </source>
</evidence>
<feature type="non-terminal residue" evidence="2">
    <location>
        <position position="1"/>
    </location>
</feature>
<evidence type="ECO:0000256" key="1">
    <source>
        <dbReference type="SAM" id="MobiDB-lite"/>
    </source>
</evidence>
<reference evidence="2" key="1">
    <citation type="submission" date="2020-02" db="EMBL/GenBank/DDBJ databases">
        <authorList>
            <person name="Meier V. D."/>
        </authorList>
    </citation>
    <scope>NUCLEOTIDE SEQUENCE</scope>
    <source>
        <strain evidence="2">AVDCRST_MAG91</strain>
    </source>
</reference>
<name>A0A6J4SNX0_9SPHN</name>
<sequence>CAPARSLIRRRPRPKRSASTEARSLASITARPCMPKRRSTTGLRSPIATSTPMCATRRYDLVWASHILEHQRNAGIFIDKLVELCA</sequence>